<dbReference type="PANTHER" id="PTHR45586:SF1">
    <property type="entry name" value="LIPOPOLYSACCHARIDE ASSEMBLY PROTEIN B"/>
    <property type="match status" value="1"/>
</dbReference>
<reference evidence="4 5" key="1">
    <citation type="submission" date="2017-07" db="EMBL/GenBank/DDBJ databases">
        <title>Recovery of genomes from metagenomes via a dereplication, aggregation, and scoring strategy.</title>
        <authorList>
            <person name="Sieber C.M."/>
            <person name="Probst A.J."/>
            <person name="Sharrar A."/>
            <person name="Thomas B.C."/>
            <person name="Hess M."/>
            <person name="Tringe S.G."/>
            <person name="Banfield J.F."/>
        </authorList>
    </citation>
    <scope>NUCLEOTIDE SEQUENCE [LARGE SCALE GENOMIC DNA]</scope>
    <source>
        <strain evidence="4">JGI_Cruoil_03_44_89</strain>
    </source>
</reference>
<comment type="caution">
    <text evidence="4">The sequence shown here is derived from an EMBL/GenBank/DDBJ whole genome shotgun (WGS) entry which is preliminary data.</text>
</comment>
<protein>
    <submittedName>
        <fullName evidence="4">Uncharacterized protein</fullName>
    </submittedName>
</protein>
<dbReference type="Proteomes" id="UP000215215">
    <property type="component" value="Unassembled WGS sequence"/>
</dbReference>
<dbReference type="EMBL" id="NOZQ01000221">
    <property type="protein sequence ID" value="OYD13729.1"/>
    <property type="molecule type" value="Genomic_DNA"/>
</dbReference>
<keyword evidence="1" id="KW-0677">Repeat</keyword>
<gene>
    <name evidence="4" type="ORF">CH333_10215</name>
</gene>
<dbReference type="AlphaFoldDB" id="A0A235BP02"/>
<evidence type="ECO:0000256" key="1">
    <source>
        <dbReference type="ARBA" id="ARBA00022737"/>
    </source>
</evidence>
<organism evidence="4 5">
    <name type="scientific">candidate division WOR-3 bacterium JGI_Cruoil_03_44_89</name>
    <dbReference type="NCBI Taxonomy" id="1973748"/>
    <lineage>
        <taxon>Bacteria</taxon>
        <taxon>Bacteria division WOR-3</taxon>
    </lineage>
</organism>
<dbReference type="Gene3D" id="1.25.40.10">
    <property type="entry name" value="Tetratricopeptide repeat domain"/>
    <property type="match status" value="2"/>
</dbReference>
<accession>A0A235BP02</accession>
<sequence>MLRRRSKDRITYTDILLARDEEEAEIKLRKYVSSNPTDIAAYVRLGDILRGRRMLEEAVRIHRSLLKPRLDSRIKKRVLQSVIDDLFAAEKFKESLPYLKEIVALFPRDGYYLNMLAGVCEQSEMWEDAIATRKKLGDKETLACVFASYGRALFKKGFKREAIQKLNMALRMDAASVPALLYMGDIKYDSGDIDEAIELWRRIIRDASKFAFITFSRLENAYFEKRRYQDMVDIYESCIEVSESMEAHRRLAELYYKLGEKEKAADMLLKAFEMSRDERTAYQLVELYKKEKDYKRAVEVMEDVLGKVAKGNAYMCSKCGGEFKEFCFRCERCFEWMTLQEKIER</sequence>
<dbReference type="SUPFAM" id="SSF48452">
    <property type="entry name" value="TPR-like"/>
    <property type="match status" value="1"/>
</dbReference>
<dbReference type="PROSITE" id="PS50005">
    <property type="entry name" value="TPR"/>
    <property type="match status" value="1"/>
</dbReference>
<dbReference type="InterPro" id="IPR019734">
    <property type="entry name" value="TPR_rpt"/>
</dbReference>
<evidence type="ECO:0000256" key="3">
    <source>
        <dbReference type="PROSITE-ProRule" id="PRU00339"/>
    </source>
</evidence>
<dbReference type="PANTHER" id="PTHR45586">
    <property type="entry name" value="TPR REPEAT-CONTAINING PROTEIN PA4667"/>
    <property type="match status" value="1"/>
</dbReference>
<dbReference type="Pfam" id="PF13432">
    <property type="entry name" value="TPR_16"/>
    <property type="match status" value="1"/>
</dbReference>
<evidence type="ECO:0000256" key="2">
    <source>
        <dbReference type="ARBA" id="ARBA00022803"/>
    </source>
</evidence>
<proteinExistence type="predicted"/>
<evidence type="ECO:0000313" key="5">
    <source>
        <dbReference type="Proteomes" id="UP000215215"/>
    </source>
</evidence>
<dbReference type="SMART" id="SM00028">
    <property type="entry name" value="TPR"/>
    <property type="match status" value="4"/>
</dbReference>
<keyword evidence="2 3" id="KW-0802">TPR repeat</keyword>
<dbReference type="InterPro" id="IPR051012">
    <property type="entry name" value="CellSynth/LPSAsmb/PSIAsmb"/>
</dbReference>
<name>A0A235BP02_UNCW3</name>
<feature type="repeat" description="TPR" evidence="3">
    <location>
        <begin position="245"/>
        <end position="278"/>
    </location>
</feature>
<dbReference type="InterPro" id="IPR011990">
    <property type="entry name" value="TPR-like_helical_dom_sf"/>
</dbReference>
<evidence type="ECO:0000313" key="4">
    <source>
        <dbReference type="EMBL" id="OYD13729.1"/>
    </source>
</evidence>
<dbReference type="Pfam" id="PF13181">
    <property type="entry name" value="TPR_8"/>
    <property type="match status" value="2"/>
</dbReference>